<evidence type="ECO:0000259" key="10">
    <source>
        <dbReference type="PROSITE" id="PS51384"/>
    </source>
</evidence>
<evidence type="ECO:0000256" key="5">
    <source>
        <dbReference type="ARBA" id="ARBA00022827"/>
    </source>
</evidence>
<keyword evidence="2" id="KW-0285">Flavoprotein</keyword>
<dbReference type="Pfam" id="PF00175">
    <property type="entry name" value="NAD_binding_1"/>
    <property type="match status" value="1"/>
</dbReference>
<dbReference type="Proteomes" id="UP000323720">
    <property type="component" value="Unassembled WGS sequence"/>
</dbReference>
<protein>
    <submittedName>
        <fullName evidence="11">Phenylacetate-CoA oxygenase/reductase subunit PaaK</fullName>
    </submittedName>
</protein>
<dbReference type="InterPro" id="IPR039261">
    <property type="entry name" value="FNR_nucleotide-bd"/>
</dbReference>
<dbReference type="GO" id="GO:0046872">
    <property type="term" value="F:metal ion binding"/>
    <property type="evidence" value="ECO:0007669"/>
    <property type="project" value="UniProtKB-KW"/>
</dbReference>
<dbReference type="InterPro" id="IPR050415">
    <property type="entry name" value="MRET"/>
</dbReference>
<dbReference type="CDD" id="cd06214">
    <property type="entry name" value="PA_degradation_oxidoreductase_like"/>
    <property type="match status" value="1"/>
</dbReference>
<dbReference type="OrthoDB" id="9789468at2"/>
<dbReference type="PROSITE" id="PS51085">
    <property type="entry name" value="2FE2S_FER_2"/>
    <property type="match status" value="1"/>
</dbReference>
<dbReference type="InterPro" id="IPR011884">
    <property type="entry name" value="PaaE"/>
</dbReference>
<dbReference type="GO" id="GO:0051537">
    <property type="term" value="F:2 iron, 2 sulfur cluster binding"/>
    <property type="evidence" value="ECO:0007669"/>
    <property type="project" value="UniProtKB-KW"/>
</dbReference>
<evidence type="ECO:0000256" key="2">
    <source>
        <dbReference type="ARBA" id="ARBA00022630"/>
    </source>
</evidence>
<dbReference type="InterPro" id="IPR012675">
    <property type="entry name" value="Beta-grasp_dom_sf"/>
</dbReference>
<dbReference type="PANTHER" id="PTHR47354">
    <property type="entry name" value="NADH OXIDOREDUCTASE HCR"/>
    <property type="match status" value="1"/>
</dbReference>
<dbReference type="InterPro" id="IPR006058">
    <property type="entry name" value="2Fe2S_fd_BS"/>
</dbReference>
<dbReference type="InterPro" id="IPR001041">
    <property type="entry name" value="2Fe-2S_ferredoxin-type"/>
</dbReference>
<comment type="caution">
    <text evidence="11">The sequence shown here is derived from an EMBL/GenBank/DDBJ whole genome shotgun (WGS) entry which is preliminary data.</text>
</comment>
<keyword evidence="4" id="KW-0479">Metal-binding</keyword>
<dbReference type="SUPFAM" id="SSF54292">
    <property type="entry name" value="2Fe-2S ferredoxin-like"/>
    <property type="match status" value="1"/>
</dbReference>
<keyword evidence="12" id="KW-1185">Reference proteome</keyword>
<dbReference type="InterPro" id="IPR017927">
    <property type="entry name" value="FAD-bd_FR_type"/>
</dbReference>
<evidence type="ECO:0000256" key="4">
    <source>
        <dbReference type="ARBA" id="ARBA00022723"/>
    </source>
</evidence>
<dbReference type="SUPFAM" id="SSF52343">
    <property type="entry name" value="Ferredoxin reductase-like, C-terminal NADP-linked domain"/>
    <property type="match status" value="1"/>
</dbReference>
<evidence type="ECO:0000313" key="12">
    <source>
        <dbReference type="Proteomes" id="UP000323720"/>
    </source>
</evidence>
<evidence type="ECO:0000259" key="9">
    <source>
        <dbReference type="PROSITE" id="PS51085"/>
    </source>
</evidence>
<keyword evidence="3" id="KW-0001">2Fe-2S</keyword>
<evidence type="ECO:0000256" key="7">
    <source>
        <dbReference type="ARBA" id="ARBA00023004"/>
    </source>
</evidence>
<feature type="domain" description="2Fe-2S ferredoxin-type" evidence="9">
    <location>
        <begin position="267"/>
        <end position="357"/>
    </location>
</feature>
<dbReference type="PRINTS" id="PR00406">
    <property type="entry name" value="CYTB5RDTASE"/>
</dbReference>
<dbReference type="InterPro" id="IPR036010">
    <property type="entry name" value="2Fe-2S_ferredoxin-like_sf"/>
</dbReference>
<dbReference type="Pfam" id="PF00970">
    <property type="entry name" value="FAD_binding_6"/>
    <property type="match status" value="1"/>
</dbReference>
<dbReference type="SUPFAM" id="SSF63380">
    <property type="entry name" value="Riboflavin synthase domain-like"/>
    <property type="match status" value="1"/>
</dbReference>
<reference evidence="11 12" key="1">
    <citation type="submission" date="2019-08" db="EMBL/GenBank/DDBJ databases">
        <title>Genomes of Antarctic Bizionia species.</title>
        <authorList>
            <person name="Bowman J.P."/>
        </authorList>
    </citation>
    <scope>NUCLEOTIDE SEQUENCE [LARGE SCALE GENOMIC DNA]</scope>
    <source>
        <strain evidence="11 12">ADA-4</strain>
    </source>
</reference>
<dbReference type="PANTHER" id="PTHR47354:SF8">
    <property type="entry name" value="1,2-PHENYLACETYL-COA EPOXIDASE, SUBUNIT E"/>
    <property type="match status" value="1"/>
</dbReference>
<evidence type="ECO:0000256" key="3">
    <source>
        <dbReference type="ARBA" id="ARBA00022714"/>
    </source>
</evidence>
<evidence type="ECO:0000256" key="8">
    <source>
        <dbReference type="ARBA" id="ARBA00023014"/>
    </source>
</evidence>
<comment type="cofactor">
    <cofactor evidence="1">
        <name>FAD</name>
        <dbReference type="ChEBI" id="CHEBI:57692"/>
    </cofactor>
</comment>
<dbReference type="InterPro" id="IPR008333">
    <property type="entry name" value="Cbr1-like_FAD-bd_dom"/>
</dbReference>
<keyword evidence="8" id="KW-0411">Iron-sulfur</keyword>
<dbReference type="Gene3D" id="2.40.30.10">
    <property type="entry name" value="Translation factors"/>
    <property type="match status" value="1"/>
</dbReference>
<name>A0A5D0R2K0_9FLAO</name>
<sequence>MADFYNLKVADIYKETKDTVVISFDVPENLKHKFQFKQGQHLTLRKEINGEDIRRNYSLCSSPLDNEWKVAVKTIRDGVFSNYAFNSLKKGDELQVMSPHGEFYIDCEPENSKNYIAFAAGSGITPMLSIIKTHLRTEPNSTFKLFYLNRTVKSIIFKEEIEQLKNEFFGRFQVFYFLTKEQRDIPFLNGRFDKEKLAVLTSRFIDIPDTNHAFICGPQDMIFLIRDELQAAGMPKENIHYELFFSGSSEEENRHIAEVLDEKVDGTQVTIIDGGKEFHFIMDDDFDTILDGALAAGADLPFACKGGVCSTCKCRVIEGAVKMKVNYALEEKEVAQNYVLSCQAVPTTDKVVVDFDV</sequence>
<dbReference type="Gene3D" id="3.10.20.30">
    <property type="match status" value="1"/>
</dbReference>
<dbReference type="InterPro" id="IPR017938">
    <property type="entry name" value="Riboflavin_synthase-like_b-brl"/>
</dbReference>
<dbReference type="PROSITE" id="PS51384">
    <property type="entry name" value="FAD_FR"/>
    <property type="match status" value="1"/>
</dbReference>
<keyword evidence="5" id="KW-0274">FAD</keyword>
<dbReference type="AlphaFoldDB" id="A0A5D0R2K0"/>
<dbReference type="GO" id="GO:0050660">
    <property type="term" value="F:flavin adenine dinucleotide binding"/>
    <property type="evidence" value="ECO:0007669"/>
    <property type="project" value="TreeGrafter"/>
</dbReference>
<dbReference type="NCBIfam" id="TIGR02160">
    <property type="entry name" value="PA_CoA_Oxy5"/>
    <property type="match status" value="1"/>
</dbReference>
<dbReference type="EMBL" id="VSKK01000004">
    <property type="protein sequence ID" value="TYB75800.1"/>
    <property type="molecule type" value="Genomic_DNA"/>
</dbReference>
<evidence type="ECO:0000313" key="11">
    <source>
        <dbReference type="EMBL" id="TYB75800.1"/>
    </source>
</evidence>
<keyword evidence="7" id="KW-0408">Iron</keyword>
<organism evidence="11 12">
    <name type="scientific">Bizionia myxarmorum</name>
    <dbReference type="NCBI Taxonomy" id="291186"/>
    <lineage>
        <taxon>Bacteria</taxon>
        <taxon>Pseudomonadati</taxon>
        <taxon>Bacteroidota</taxon>
        <taxon>Flavobacteriia</taxon>
        <taxon>Flavobacteriales</taxon>
        <taxon>Flavobacteriaceae</taxon>
        <taxon>Bizionia</taxon>
    </lineage>
</organism>
<dbReference type="InterPro" id="IPR001433">
    <property type="entry name" value="OxRdtase_FAD/NAD-bd"/>
</dbReference>
<feature type="domain" description="FAD-binding FR-type" evidence="10">
    <location>
        <begin position="2"/>
        <end position="106"/>
    </location>
</feature>
<evidence type="ECO:0000256" key="1">
    <source>
        <dbReference type="ARBA" id="ARBA00001974"/>
    </source>
</evidence>
<gene>
    <name evidence="11" type="primary">paaK</name>
    <name evidence="11" type="ORF">ES674_13315</name>
</gene>
<keyword evidence="6" id="KW-0560">Oxidoreductase</keyword>
<dbReference type="GO" id="GO:0010124">
    <property type="term" value="P:phenylacetate catabolic process"/>
    <property type="evidence" value="ECO:0007669"/>
    <property type="project" value="InterPro"/>
</dbReference>
<accession>A0A5D0R2K0</accession>
<dbReference type="Pfam" id="PF00111">
    <property type="entry name" value="Fer2"/>
    <property type="match status" value="1"/>
</dbReference>
<dbReference type="RefSeq" id="WP_148404792.1">
    <property type="nucleotide sequence ID" value="NZ_VSKK01000004.1"/>
</dbReference>
<evidence type="ECO:0000256" key="6">
    <source>
        <dbReference type="ARBA" id="ARBA00023002"/>
    </source>
</evidence>
<dbReference type="PROSITE" id="PS00197">
    <property type="entry name" value="2FE2S_FER_1"/>
    <property type="match status" value="1"/>
</dbReference>
<dbReference type="Gene3D" id="3.40.50.80">
    <property type="entry name" value="Nucleotide-binding domain of ferredoxin-NADP reductase (FNR) module"/>
    <property type="match status" value="1"/>
</dbReference>
<dbReference type="CDD" id="cd00207">
    <property type="entry name" value="fer2"/>
    <property type="match status" value="1"/>
</dbReference>
<dbReference type="GO" id="GO:0016491">
    <property type="term" value="F:oxidoreductase activity"/>
    <property type="evidence" value="ECO:0007669"/>
    <property type="project" value="UniProtKB-KW"/>
</dbReference>
<proteinExistence type="predicted"/>